<dbReference type="PANTHER" id="PTHR47971:SF8">
    <property type="entry name" value="KINESIN-LIKE PROTEIN"/>
    <property type="match status" value="1"/>
</dbReference>
<dbReference type="PANTHER" id="PTHR47971">
    <property type="entry name" value="KINESIN-RELATED PROTEIN 6"/>
    <property type="match status" value="1"/>
</dbReference>
<dbReference type="GO" id="GO:0005874">
    <property type="term" value="C:microtubule"/>
    <property type="evidence" value="ECO:0007669"/>
    <property type="project" value="UniProtKB-KW"/>
</dbReference>
<feature type="compositionally biased region" description="Basic and acidic residues" evidence="10">
    <location>
        <begin position="628"/>
        <end position="651"/>
    </location>
</feature>
<organism evidence="12 13">
    <name type="scientific">Toxoplasma gondii</name>
    <dbReference type="NCBI Taxonomy" id="5811"/>
    <lineage>
        <taxon>Eukaryota</taxon>
        <taxon>Sar</taxon>
        <taxon>Alveolata</taxon>
        <taxon>Apicomplexa</taxon>
        <taxon>Conoidasida</taxon>
        <taxon>Coccidia</taxon>
        <taxon>Eucoccidiorida</taxon>
        <taxon>Eimeriorina</taxon>
        <taxon>Sarcocystidae</taxon>
        <taxon>Toxoplasma</taxon>
    </lineage>
</organism>
<evidence type="ECO:0000256" key="9">
    <source>
        <dbReference type="PROSITE-ProRule" id="PRU00283"/>
    </source>
</evidence>
<dbReference type="GO" id="GO:0007019">
    <property type="term" value="P:microtubule depolymerization"/>
    <property type="evidence" value="ECO:0007669"/>
    <property type="project" value="TreeGrafter"/>
</dbReference>
<feature type="compositionally biased region" description="Basic and acidic residues" evidence="10">
    <location>
        <begin position="29"/>
        <end position="39"/>
    </location>
</feature>
<feature type="binding site" evidence="9">
    <location>
        <begin position="149"/>
        <end position="156"/>
    </location>
    <ligand>
        <name>ATP</name>
        <dbReference type="ChEBI" id="CHEBI:30616"/>
    </ligand>
</feature>
<evidence type="ECO:0000256" key="1">
    <source>
        <dbReference type="ARBA" id="ARBA00004245"/>
    </source>
</evidence>
<feature type="region of interest" description="Disordered" evidence="10">
    <location>
        <begin position="1287"/>
        <end position="1360"/>
    </location>
</feature>
<keyword evidence="5 9" id="KW-0067">ATP-binding</keyword>
<keyword evidence="7" id="KW-0206">Cytoskeleton</keyword>
<keyword evidence="3" id="KW-0493">Microtubule</keyword>
<feature type="region of interest" description="Disordered" evidence="10">
    <location>
        <begin position="483"/>
        <end position="557"/>
    </location>
</feature>
<evidence type="ECO:0000256" key="3">
    <source>
        <dbReference type="ARBA" id="ARBA00022701"/>
    </source>
</evidence>
<feature type="compositionally biased region" description="Basic and acidic residues" evidence="10">
    <location>
        <begin position="534"/>
        <end position="556"/>
    </location>
</feature>
<accession>A0A7J6K9K3</accession>
<evidence type="ECO:0000256" key="6">
    <source>
        <dbReference type="ARBA" id="ARBA00023175"/>
    </source>
</evidence>
<evidence type="ECO:0000259" key="11">
    <source>
        <dbReference type="PROSITE" id="PS50067"/>
    </source>
</evidence>
<dbReference type="GO" id="GO:0003777">
    <property type="term" value="F:microtubule motor activity"/>
    <property type="evidence" value="ECO:0007669"/>
    <property type="project" value="InterPro"/>
</dbReference>
<dbReference type="PRINTS" id="PR00380">
    <property type="entry name" value="KINESINHEAVY"/>
</dbReference>
<dbReference type="GO" id="GO:0007018">
    <property type="term" value="P:microtubule-based movement"/>
    <property type="evidence" value="ECO:0007669"/>
    <property type="project" value="InterPro"/>
</dbReference>
<dbReference type="InterPro" id="IPR027640">
    <property type="entry name" value="Kinesin-like_fam"/>
</dbReference>
<evidence type="ECO:0000256" key="7">
    <source>
        <dbReference type="ARBA" id="ARBA00023212"/>
    </source>
</evidence>
<evidence type="ECO:0000256" key="8">
    <source>
        <dbReference type="ARBA" id="ARBA00061030"/>
    </source>
</evidence>
<dbReference type="SUPFAM" id="SSF52540">
    <property type="entry name" value="P-loop containing nucleoside triphosphate hydrolases"/>
    <property type="match status" value="1"/>
</dbReference>
<dbReference type="FunFam" id="3.40.850.10:FF:000012">
    <property type="entry name" value="Kinesin-like protein"/>
    <property type="match status" value="1"/>
</dbReference>
<feature type="region of interest" description="Disordered" evidence="10">
    <location>
        <begin position="939"/>
        <end position="1017"/>
    </location>
</feature>
<dbReference type="Pfam" id="PF00225">
    <property type="entry name" value="Kinesin"/>
    <property type="match status" value="1"/>
</dbReference>
<comment type="subcellular location">
    <subcellularLocation>
        <location evidence="1">Cytoplasm</location>
        <location evidence="1">Cytoskeleton</location>
    </subcellularLocation>
</comment>
<evidence type="ECO:0000256" key="5">
    <source>
        <dbReference type="ARBA" id="ARBA00022840"/>
    </source>
</evidence>
<evidence type="ECO:0000256" key="10">
    <source>
        <dbReference type="SAM" id="MobiDB-lite"/>
    </source>
</evidence>
<dbReference type="InterPro" id="IPR001752">
    <property type="entry name" value="Kinesin_motor_dom"/>
</dbReference>
<keyword evidence="2" id="KW-0963">Cytoplasm</keyword>
<dbReference type="PROSITE" id="PS00411">
    <property type="entry name" value="KINESIN_MOTOR_1"/>
    <property type="match status" value="1"/>
</dbReference>
<feature type="domain" description="Kinesin motor" evidence="11">
    <location>
        <begin position="58"/>
        <end position="385"/>
    </location>
</feature>
<dbReference type="EMBL" id="JAAUHK010000191">
    <property type="protein sequence ID" value="KAF4643777.1"/>
    <property type="molecule type" value="Genomic_DNA"/>
</dbReference>
<feature type="region of interest" description="Disordered" evidence="10">
    <location>
        <begin position="1"/>
        <end position="57"/>
    </location>
</feature>
<dbReference type="PROSITE" id="PS50067">
    <property type="entry name" value="KINESIN_MOTOR_2"/>
    <property type="match status" value="1"/>
</dbReference>
<feature type="region of interest" description="Disordered" evidence="10">
    <location>
        <begin position="386"/>
        <end position="415"/>
    </location>
</feature>
<evidence type="ECO:0000256" key="2">
    <source>
        <dbReference type="ARBA" id="ARBA00022490"/>
    </source>
</evidence>
<dbReference type="SMR" id="A0A7J6K9K3"/>
<dbReference type="CDD" id="cd01367">
    <property type="entry name" value="KISc_KIF2_like"/>
    <property type="match status" value="1"/>
</dbReference>
<feature type="compositionally biased region" description="Low complexity" evidence="10">
    <location>
        <begin position="585"/>
        <end position="595"/>
    </location>
</feature>
<name>A0A7J6K9K3_TOXGO</name>
<keyword evidence="13" id="KW-1185">Reference proteome</keyword>
<feature type="region of interest" description="Disordered" evidence="10">
    <location>
        <begin position="1100"/>
        <end position="1142"/>
    </location>
</feature>
<keyword evidence="6 9" id="KW-0505">Motor protein</keyword>
<feature type="compositionally biased region" description="Polar residues" evidence="10">
    <location>
        <begin position="596"/>
        <end position="606"/>
    </location>
</feature>
<dbReference type="GO" id="GO:0005524">
    <property type="term" value="F:ATP binding"/>
    <property type="evidence" value="ECO:0007669"/>
    <property type="project" value="UniProtKB-UniRule"/>
</dbReference>
<dbReference type="VEuPathDB" id="ToxoDB:TGME49_287160"/>
<proteinExistence type="inferred from homology"/>
<keyword evidence="4 9" id="KW-0547">Nucleotide-binding</keyword>
<feature type="compositionally biased region" description="Basic and acidic residues" evidence="10">
    <location>
        <begin position="863"/>
        <end position="883"/>
    </location>
</feature>
<dbReference type="Proteomes" id="UP000557509">
    <property type="component" value="Unassembled WGS sequence"/>
</dbReference>
<comment type="similarity">
    <text evidence="8">Belongs to the TRAFAC class myosin-kinesin ATPase superfamily. Kinesin family. KIN-13 subfamily.</text>
</comment>
<evidence type="ECO:0000256" key="4">
    <source>
        <dbReference type="ARBA" id="ARBA00022741"/>
    </source>
</evidence>
<feature type="compositionally biased region" description="Low complexity" evidence="10">
    <location>
        <begin position="1287"/>
        <end position="1298"/>
    </location>
</feature>
<dbReference type="InterPro" id="IPR036961">
    <property type="entry name" value="Kinesin_motor_dom_sf"/>
</dbReference>
<sequence length="1360" mass="144098">MLASPQGDPETGVSPVSDGAWRASVGGRPRPDTSDRGESDAGCTARTATSPPPRSLPRIAVVVRKRPLNEAERKRNEADLVQTRGRNAVLVDEPREKVDLTPYVMRHEFRVDFAFDEKSTNDEVYRAVVRPLVEACCLGDANTSCFAYGQTGSGKTYTMLGPQPYGRGVEAGVFELAAEDIFKCLEGGEKDAFVSFFEIYNGKLFDLLQNRKLVAALENGKKEVVVRDLRMEQVRDKEMLLSKMIEGIELRKIGVNSVNDESSRSHAILQVIFRKRNSGEACGRIAFIDLAGSERGADTLQHSRQTQQDGAGINRSLLALKECIRAMDQDKGHIPFRDSELTKVLREIFVGRSSRSVMIATVSPSTSCCEQTLNTLRYASRVKNFRQTPPQPTAVVPASSPLPPRPSSSTAESSSLAFSRSISSANAAARQARASLPCMHAASSDGLGTLAEKLPKSGFDEPHLGALGEFPTPHLAEATHALSPLESGSPSRVSAKGARAKGEGLGRAGSAAGPRAQGPTRSRARPETVPARSSLEKLHEEASSSSDARAETDAEMHASGPLRLAAGLGPGVAAGADVQRDRSSLSASTCAPSSCERLSSCGSAQTAQRRAASVRPSRPATSQASPQLERRGGEPKSAEDAEPSGERDKRYRGASSGGSVARPVTGPGPSLGMGRPLTRLQASSGSSEEFRSSQDLDAEEGEMENGPAFLATRSTSRKLATGSRAAPERASLLPRLRGTRAACASPFGASRTSLGAASPVPNLPDSASPDVETLGFGSEPKTTRGRGGEAFEISLGSDGGRKKGALRAALPKAEESSSEATPRSEGLSATRLYKTTRLLGKPVARSRGLRSATAVSEPNAQGVREKRSSDVEKGDSSSSEKDASAPGKARGGGRPGAASTPPLSLLRKSWLRANHEQQAQDGALVCPDGSSIIFVPRHGRAREASPLSSREKKPTATALARSVGPNASPEDAEMAERADGGLGLSKKRREDEAEACGDARRDQRSGDAAPRGARVTVPSYLVDKEELRPASAAVPPRAAAFPSKLPRPSPGAHAPGLSLDAGLGGDREKIKSPVAVALDASSQRLLAHLLPRAGFRGATLASPRRAPEQVTAAAAGERGEASGDAPALVKRKKQGEENARDACVAESAKGSAREERIHFGCGREPQTILQEAFACNADYHNLDLAELDRLQDAVADRRETCMQQLLQLAKKRAEEASSRHGINESQQDILVCRLHQANPGSSEFGEYMRQRMEADFRKLLAMRQLWVEAEELRMLNRLLTSEYQTKSGAARAPASGGALPEAGLSPSSRRLGAGDGDSASPSFWKKPDLETARDVEMTEAFSSPPLLSGCSPVAESGISA</sequence>
<comment type="caution">
    <text evidence="12">The sequence shown here is derived from an EMBL/GenBank/DDBJ whole genome shotgun (WGS) entry which is preliminary data.</text>
</comment>
<dbReference type="SMART" id="SM00129">
    <property type="entry name" value="KISc"/>
    <property type="match status" value="1"/>
</dbReference>
<feature type="compositionally biased region" description="Low complexity" evidence="10">
    <location>
        <begin position="1033"/>
        <end position="1043"/>
    </location>
</feature>
<dbReference type="InterPro" id="IPR019821">
    <property type="entry name" value="Kinesin_motor_CS"/>
</dbReference>
<dbReference type="GO" id="GO:0008017">
    <property type="term" value="F:microtubule binding"/>
    <property type="evidence" value="ECO:0007669"/>
    <property type="project" value="InterPro"/>
</dbReference>
<gene>
    <name evidence="12" type="ORF">TGRH88_025330</name>
</gene>
<evidence type="ECO:0000313" key="12">
    <source>
        <dbReference type="EMBL" id="KAF4643777.1"/>
    </source>
</evidence>
<reference evidence="12 13" key="1">
    <citation type="submission" date="2020-03" db="EMBL/GenBank/DDBJ databases">
        <title>Genome sequence of Toxoplasma gondii RH-88 strain.</title>
        <authorList>
            <person name="Lorenzi H.A."/>
            <person name="Venepally P."/>
            <person name="Rozenberg A."/>
            <person name="Sibley D."/>
        </authorList>
    </citation>
    <scope>NUCLEOTIDE SEQUENCE [LARGE SCALE GENOMIC DNA]</scope>
    <source>
        <strain evidence="12 13">RH-88</strain>
    </source>
</reference>
<dbReference type="InterPro" id="IPR027417">
    <property type="entry name" value="P-loop_NTPase"/>
</dbReference>
<feature type="compositionally biased region" description="Basic and acidic residues" evidence="10">
    <location>
        <begin position="1325"/>
        <end position="1336"/>
    </location>
</feature>
<feature type="compositionally biased region" description="Low complexity" evidence="10">
    <location>
        <begin position="607"/>
        <end position="620"/>
    </location>
</feature>
<feature type="region of interest" description="Disordered" evidence="10">
    <location>
        <begin position="585"/>
        <end position="924"/>
    </location>
</feature>
<protein>
    <submittedName>
        <fullName evidence="12">Internal kinesin motor domain protein</fullName>
    </submittedName>
</protein>
<evidence type="ECO:0000313" key="13">
    <source>
        <dbReference type="Proteomes" id="UP000557509"/>
    </source>
</evidence>
<feature type="region of interest" description="Disordered" evidence="10">
    <location>
        <begin position="1033"/>
        <end position="1065"/>
    </location>
</feature>
<dbReference type="Gene3D" id="3.40.850.10">
    <property type="entry name" value="Kinesin motor domain"/>
    <property type="match status" value="1"/>
</dbReference>